<sequence>MTPEQNQQLQAHVSEIAKLLYADAQAQGLPMGNLIEIEMAVRSQLLHHVSPEIGNFFIDTAVGPDSGYSRTLNSLLGKLRVGPRQAQQLGVAPGVQQSPLLALCCLRMSAKTSYRQAASDVELLTGMKVSAKSQERIVNRIPIAAPEVDSEVNEVALDGGMVRLATPKGAPSEWKQYKAVRLNAKGAGMAWFQDNSALVSWLHQLSFISLFYCLGDGHPGIWSLFAQLQVPQLSEEILDWFHLMENLHKVGGSLKRLQQAEALLWRGQVDKTLALFASVKTEAAGRFQGYLQTHRSRIPNYEYYQLEGLPIGSGSVESWIKQIDERIQVTGARWKPERVPQILALRCAYLNGDLDSFSLVEV</sequence>
<comment type="caution">
    <text evidence="1">The sequence shown here is derived from an EMBL/GenBank/DDBJ whole genome shotgun (WGS) entry which is preliminary data.</text>
</comment>
<dbReference type="RefSeq" id="WP_193912581.1">
    <property type="nucleotide sequence ID" value="NZ_JADEXG010000158.1"/>
</dbReference>
<evidence type="ECO:0000313" key="2">
    <source>
        <dbReference type="Proteomes" id="UP000636505"/>
    </source>
</evidence>
<keyword evidence="2" id="KW-1185">Reference proteome</keyword>
<reference evidence="1" key="1">
    <citation type="submission" date="2020-10" db="EMBL/GenBank/DDBJ databases">
        <authorList>
            <person name="Castelo-Branco R."/>
            <person name="Eusebio N."/>
            <person name="Adriana R."/>
            <person name="Vieira A."/>
            <person name="Brugerolle De Fraissinette N."/>
            <person name="Rezende De Castro R."/>
            <person name="Schneider M.P."/>
            <person name="Vasconcelos V."/>
            <person name="Leao P.N."/>
        </authorList>
    </citation>
    <scope>NUCLEOTIDE SEQUENCE</scope>
    <source>
        <strain evidence="1">LEGE 07310</strain>
    </source>
</reference>
<dbReference type="AlphaFoldDB" id="A0A8J7AKP7"/>
<accession>A0A8J7AKP7</accession>
<protein>
    <submittedName>
        <fullName evidence="1">ISKra4 family transposase</fullName>
    </submittedName>
</protein>
<dbReference type="NCBIfam" id="NF033572">
    <property type="entry name" value="transpos_ISKra4"/>
    <property type="match status" value="1"/>
</dbReference>
<dbReference type="Proteomes" id="UP000636505">
    <property type="component" value="Unassembled WGS sequence"/>
</dbReference>
<dbReference type="EMBL" id="JADEXG010000158">
    <property type="protein sequence ID" value="MBE9080549.1"/>
    <property type="molecule type" value="Genomic_DNA"/>
</dbReference>
<proteinExistence type="predicted"/>
<gene>
    <name evidence="1" type="ORF">IQ241_25270</name>
</gene>
<name>A0A8J7AKP7_9CYAN</name>
<organism evidence="1 2">
    <name type="scientific">Vasconcelosia minhoensis LEGE 07310</name>
    <dbReference type="NCBI Taxonomy" id="915328"/>
    <lineage>
        <taxon>Bacteria</taxon>
        <taxon>Bacillati</taxon>
        <taxon>Cyanobacteriota</taxon>
        <taxon>Cyanophyceae</taxon>
        <taxon>Nodosilineales</taxon>
        <taxon>Cymatolegaceae</taxon>
        <taxon>Vasconcelosia</taxon>
        <taxon>Vasconcelosia minhoensis</taxon>
    </lineage>
</organism>
<evidence type="ECO:0000313" key="1">
    <source>
        <dbReference type="EMBL" id="MBE9080549.1"/>
    </source>
</evidence>